<feature type="non-terminal residue" evidence="1">
    <location>
        <position position="1"/>
    </location>
</feature>
<evidence type="ECO:0000313" key="1">
    <source>
        <dbReference type="EMBL" id="GAJ21190.1"/>
    </source>
</evidence>
<dbReference type="AlphaFoldDB" id="X1W120"/>
<organism evidence="1">
    <name type="scientific">marine sediment metagenome</name>
    <dbReference type="NCBI Taxonomy" id="412755"/>
    <lineage>
        <taxon>unclassified sequences</taxon>
        <taxon>metagenomes</taxon>
        <taxon>ecological metagenomes</taxon>
    </lineage>
</organism>
<dbReference type="EMBL" id="BARW01038207">
    <property type="protein sequence ID" value="GAJ21190.1"/>
    <property type="molecule type" value="Genomic_DNA"/>
</dbReference>
<gene>
    <name evidence="1" type="ORF">S12H4_58717</name>
</gene>
<accession>X1W120</accession>
<comment type="caution">
    <text evidence="1">The sequence shown here is derived from an EMBL/GenBank/DDBJ whole genome shotgun (WGS) entry which is preliminary data.</text>
</comment>
<protein>
    <submittedName>
        <fullName evidence="1">Uncharacterized protein</fullName>
    </submittedName>
</protein>
<name>X1W120_9ZZZZ</name>
<proteinExistence type="predicted"/>
<sequence>KIHKSELNLDIKKSIRENNKHLYNMTSEEKWEKLTFSSCC</sequence>
<reference evidence="1" key="1">
    <citation type="journal article" date="2014" name="Front. Microbiol.">
        <title>High frequency of phylogenetically diverse reductive dehalogenase-homologous genes in deep subseafloor sedimentary metagenomes.</title>
        <authorList>
            <person name="Kawai M."/>
            <person name="Futagami T."/>
            <person name="Toyoda A."/>
            <person name="Takaki Y."/>
            <person name="Nishi S."/>
            <person name="Hori S."/>
            <person name="Arai W."/>
            <person name="Tsubouchi T."/>
            <person name="Morono Y."/>
            <person name="Uchiyama I."/>
            <person name="Ito T."/>
            <person name="Fujiyama A."/>
            <person name="Inagaki F."/>
            <person name="Takami H."/>
        </authorList>
    </citation>
    <scope>NUCLEOTIDE SEQUENCE</scope>
    <source>
        <strain evidence="1">Expedition CK06-06</strain>
    </source>
</reference>